<dbReference type="GO" id="GO:0004499">
    <property type="term" value="F:N,N-dimethylaniline monooxygenase activity"/>
    <property type="evidence" value="ECO:0007669"/>
    <property type="project" value="UniProtKB-UniRule"/>
</dbReference>
<evidence type="ECO:0000256" key="1">
    <source>
        <dbReference type="ARBA" id="ARBA00001974"/>
    </source>
</evidence>
<keyword evidence="6 18" id="KW-0256">Endoplasmic reticulum</keyword>
<evidence type="ECO:0000256" key="13">
    <source>
        <dbReference type="ARBA" id="ARBA00045957"/>
    </source>
</evidence>
<keyword evidence="8 18" id="KW-0521">NADP</keyword>
<sequence length="567" mass="64517">MCASGTHIADYIDRNMAGKRVAIIGAGSSGLTSIKCCLEEGLQPVCYEMSDDIGGLWYYREETPAGGDRLNASVYKSCSINTSKEMMSFSDFPIPVSFPPFMPHNKVLEYFKMYATHFNLLKYIKFKCKVVEVTPTDNHLETGQWKVSTVCLGEQGEDDSEVTSEVFDGVMVCSGHHRFPHKPAFEGMSRFKGRVLHSSEYKKQSTFEDKKVLVIGMGNSAADIATDASYVAKQVDISTRRGSWIFSRFFPGGLPADFLANTRFMMGIPNKILEWMVELMVNFKYSGENYGLQAFHRGLEAHPTIHDYITIRIMSGYIRVRPSITHFTSDGAVFDDGHFEKFDTVVMATGYEYKFPFLDDKIIYNGSDSINTYKFTFLPHLQRPESLAFIGLVQAIGAVMPIAELQARWFARVISGKAQLPPTARMYDYIETRWQEVNETYVKTKRHDNLETFWVPVMDDIASEIGVKPNMVSLLKEEPLFAVRCFFGPCVPAQYRLHGPHSKPVQAKRMIENTFSNITRSTQYRKVEAVMKKREVTWSQRLVSIKVLLYTLTFVFLAFLLAHMHLI</sequence>
<organism evidence="21 22">
    <name type="scientific">Bugula neritina</name>
    <name type="common">Brown bryozoan</name>
    <name type="synonym">Sertularia neritina</name>
    <dbReference type="NCBI Taxonomy" id="10212"/>
    <lineage>
        <taxon>Eukaryota</taxon>
        <taxon>Metazoa</taxon>
        <taxon>Spiralia</taxon>
        <taxon>Lophotrochozoa</taxon>
        <taxon>Bryozoa</taxon>
        <taxon>Gymnolaemata</taxon>
        <taxon>Cheilostomatida</taxon>
        <taxon>Flustrina</taxon>
        <taxon>Buguloidea</taxon>
        <taxon>Bugulidae</taxon>
        <taxon>Bugula</taxon>
    </lineage>
</organism>
<evidence type="ECO:0000256" key="17">
    <source>
        <dbReference type="ARBA" id="ARBA00049443"/>
    </source>
</evidence>
<evidence type="ECO:0000256" key="12">
    <source>
        <dbReference type="ARBA" id="ARBA00023136"/>
    </source>
</evidence>
<dbReference type="InterPro" id="IPR000960">
    <property type="entry name" value="Flavin_mOase"/>
</dbReference>
<comment type="similarity">
    <text evidence="3 18 19">Belongs to the FMO family.</text>
</comment>
<dbReference type="PRINTS" id="PR01121">
    <property type="entry name" value="FMOXYGENASE1"/>
</dbReference>
<comment type="catalytic activity">
    <reaction evidence="16">
        <text>trimethylamine + NADPH + O2 = trimethylamine N-oxide + NADP(+) + H2O</text>
        <dbReference type="Rhea" id="RHEA:31979"/>
        <dbReference type="ChEBI" id="CHEBI:15377"/>
        <dbReference type="ChEBI" id="CHEBI:15379"/>
        <dbReference type="ChEBI" id="CHEBI:15724"/>
        <dbReference type="ChEBI" id="CHEBI:57783"/>
        <dbReference type="ChEBI" id="CHEBI:58349"/>
        <dbReference type="ChEBI" id="CHEBI:58389"/>
        <dbReference type="EC" id="1.14.13.148"/>
    </reaction>
    <physiologicalReaction direction="left-to-right" evidence="16">
        <dbReference type="Rhea" id="RHEA:31980"/>
    </physiologicalReaction>
</comment>
<evidence type="ECO:0000256" key="6">
    <source>
        <dbReference type="ARBA" id="ARBA00022824"/>
    </source>
</evidence>
<gene>
    <name evidence="21" type="ORF">EB796_017979</name>
</gene>
<dbReference type="InterPro" id="IPR050346">
    <property type="entry name" value="FMO-like"/>
</dbReference>
<reference evidence="21" key="1">
    <citation type="submission" date="2020-06" db="EMBL/GenBank/DDBJ databases">
        <title>Draft genome of Bugula neritina, a colonial animal packing powerful symbionts and potential medicines.</title>
        <authorList>
            <person name="Rayko M."/>
        </authorList>
    </citation>
    <scope>NUCLEOTIDE SEQUENCE [LARGE SCALE GENOMIC DNA]</scope>
    <source>
        <strain evidence="21">Kwan_BN1</strain>
    </source>
</reference>
<feature type="transmembrane region" description="Helical" evidence="20">
    <location>
        <begin position="386"/>
        <end position="403"/>
    </location>
</feature>
<comment type="catalytic activity">
    <reaction evidence="14">
        <text>hypotaurine + NADH + O2 + H(+) = taurine + NAD(+) + H2O</text>
        <dbReference type="Rhea" id="RHEA:74111"/>
        <dbReference type="ChEBI" id="CHEBI:15377"/>
        <dbReference type="ChEBI" id="CHEBI:15378"/>
        <dbReference type="ChEBI" id="CHEBI:15379"/>
        <dbReference type="ChEBI" id="CHEBI:57540"/>
        <dbReference type="ChEBI" id="CHEBI:57853"/>
        <dbReference type="ChEBI" id="CHEBI:57945"/>
        <dbReference type="ChEBI" id="CHEBI:507393"/>
        <dbReference type="EC" id="1.14.13.8"/>
    </reaction>
    <physiologicalReaction direction="left-to-right" evidence="14">
        <dbReference type="Rhea" id="RHEA:74112"/>
    </physiologicalReaction>
</comment>
<name>A0A7J7JCQ5_BUGNE</name>
<dbReference type="Proteomes" id="UP000593567">
    <property type="component" value="Unassembled WGS sequence"/>
</dbReference>
<evidence type="ECO:0000256" key="8">
    <source>
        <dbReference type="ARBA" id="ARBA00022857"/>
    </source>
</evidence>
<comment type="cofactor">
    <cofactor evidence="1 18 19">
        <name>FAD</name>
        <dbReference type="ChEBI" id="CHEBI:57692"/>
    </cofactor>
</comment>
<dbReference type="PRINTS" id="PR00370">
    <property type="entry name" value="FMOXYGENASE"/>
</dbReference>
<evidence type="ECO:0000256" key="15">
    <source>
        <dbReference type="ARBA" id="ARBA00048041"/>
    </source>
</evidence>
<evidence type="ECO:0000256" key="10">
    <source>
        <dbReference type="ARBA" id="ARBA00023002"/>
    </source>
</evidence>
<dbReference type="GO" id="GO:0050661">
    <property type="term" value="F:NADP binding"/>
    <property type="evidence" value="ECO:0007669"/>
    <property type="project" value="InterPro"/>
</dbReference>
<comment type="catalytic activity">
    <reaction evidence="15">
        <text>hypotaurine + NADPH + O2 + H(+) = taurine + NADP(+) + H2O</text>
        <dbReference type="Rhea" id="RHEA:69819"/>
        <dbReference type="ChEBI" id="CHEBI:15377"/>
        <dbReference type="ChEBI" id="CHEBI:15378"/>
        <dbReference type="ChEBI" id="CHEBI:15379"/>
        <dbReference type="ChEBI" id="CHEBI:57783"/>
        <dbReference type="ChEBI" id="CHEBI:57853"/>
        <dbReference type="ChEBI" id="CHEBI:58349"/>
        <dbReference type="ChEBI" id="CHEBI:507393"/>
        <dbReference type="EC" id="1.14.13.8"/>
    </reaction>
    <physiologicalReaction direction="left-to-right" evidence="15">
        <dbReference type="Rhea" id="RHEA:69820"/>
    </physiologicalReaction>
</comment>
<evidence type="ECO:0000256" key="18">
    <source>
        <dbReference type="PIRNR" id="PIRNR000332"/>
    </source>
</evidence>
<keyword evidence="11 18" id="KW-0503">Monooxygenase</keyword>
<dbReference type="GO" id="GO:0005789">
    <property type="term" value="C:endoplasmic reticulum membrane"/>
    <property type="evidence" value="ECO:0007669"/>
    <property type="project" value="UniProtKB-SubCell"/>
</dbReference>
<dbReference type="EC" id="1.-.-.-" evidence="19"/>
<evidence type="ECO:0000313" key="21">
    <source>
        <dbReference type="EMBL" id="KAF6023713.1"/>
    </source>
</evidence>
<dbReference type="GO" id="GO:0034899">
    <property type="term" value="F:trimethylamine monooxygenase activity"/>
    <property type="evidence" value="ECO:0007669"/>
    <property type="project" value="UniProtKB-EC"/>
</dbReference>
<comment type="function">
    <text evidence="13">Broad spectrum monooxygenase that catalyzes the oxygenation of a wide variety of nitrogen- and sulfur-containing compounds including xenobiotics. Catalyzes the S-oxygenation of hypotaurine to produce taurine, an organic osmolyte involved in cell volume regulation as well as a variety of cytoprotective and developmental processes. In vitro, catalyzes the N-oxygenation of trimethylamine (TMA) to produce trimethylamine N-oxide (TMAO) and could therefore participate to the detoxification of this compound that is generated by the action of gut microbiota from dietary precursors such as choline, choline containing compounds, betaine or L-carnitine.</text>
</comment>
<dbReference type="OrthoDB" id="66881at2759"/>
<evidence type="ECO:0000256" key="16">
    <source>
        <dbReference type="ARBA" id="ARBA00048088"/>
    </source>
</evidence>
<evidence type="ECO:0000256" key="5">
    <source>
        <dbReference type="ARBA" id="ARBA00022692"/>
    </source>
</evidence>
<evidence type="ECO:0000256" key="9">
    <source>
        <dbReference type="ARBA" id="ARBA00022989"/>
    </source>
</evidence>
<dbReference type="GO" id="GO:0050660">
    <property type="term" value="F:flavin adenine dinucleotide binding"/>
    <property type="evidence" value="ECO:0007669"/>
    <property type="project" value="InterPro"/>
</dbReference>
<dbReference type="PIRSF" id="PIRSF000332">
    <property type="entry name" value="FMO"/>
    <property type="match status" value="1"/>
</dbReference>
<keyword evidence="5 20" id="KW-0812">Transmembrane</keyword>
<evidence type="ECO:0000256" key="2">
    <source>
        <dbReference type="ARBA" id="ARBA00004389"/>
    </source>
</evidence>
<dbReference type="Gene3D" id="3.50.50.60">
    <property type="entry name" value="FAD/NAD(P)-binding domain"/>
    <property type="match status" value="1"/>
</dbReference>
<keyword evidence="10 18" id="KW-0560">Oxidoreductase</keyword>
<keyword evidence="12 18" id="KW-0472">Membrane</keyword>
<keyword evidence="9 20" id="KW-1133">Transmembrane helix</keyword>
<evidence type="ECO:0000256" key="11">
    <source>
        <dbReference type="ARBA" id="ARBA00023033"/>
    </source>
</evidence>
<feature type="transmembrane region" description="Helical" evidence="20">
    <location>
        <begin position="547"/>
        <end position="566"/>
    </location>
</feature>
<dbReference type="Pfam" id="PF00743">
    <property type="entry name" value="FMO-like"/>
    <property type="match status" value="1"/>
</dbReference>
<evidence type="ECO:0000256" key="3">
    <source>
        <dbReference type="ARBA" id="ARBA00009183"/>
    </source>
</evidence>
<protein>
    <recommendedName>
        <fullName evidence="19">Flavin-containing monooxygenase</fullName>
        <ecNumber evidence="19">1.-.-.-</ecNumber>
    </recommendedName>
</protein>
<evidence type="ECO:0000256" key="19">
    <source>
        <dbReference type="RuleBase" id="RU361177"/>
    </source>
</evidence>
<comment type="caution">
    <text evidence="21">The sequence shown here is derived from an EMBL/GenBank/DDBJ whole genome shotgun (WGS) entry which is preliminary data.</text>
</comment>
<dbReference type="InterPro" id="IPR020946">
    <property type="entry name" value="Flavin_mOase-like"/>
</dbReference>
<comment type="subcellular location">
    <subcellularLocation>
        <location evidence="2">Endoplasmic reticulum membrane</location>
        <topology evidence="2">Single-pass membrane protein</topology>
    </subcellularLocation>
</comment>
<accession>A0A7J7JCQ5</accession>
<evidence type="ECO:0000256" key="14">
    <source>
        <dbReference type="ARBA" id="ARBA00047338"/>
    </source>
</evidence>
<keyword evidence="7 18" id="KW-0274">FAD</keyword>
<dbReference type="EMBL" id="VXIV02002674">
    <property type="protein sequence ID" value="KAF6023713.1"/>
    <property type="molecule type" value="Genomic_DNA"/>
</dbReference>
<evidence type="ECO:0000256" key="4">
    <source>
        <dbReference type="ARBA" id="ARBA00022630"/>
    </source>
</evidence>
<dbReference type="InterPro" id="IPR036188">
    <property type="entry name" value="FAD/NAD-bd_sf"/>
</dbReference>
<dbReference type="AlphaFoldDB" id="A0A7J7JCQ5"/>
<evidence type="ECO:0000256" key="7">
    <source>
        <dbReference type="ARBA" id="ARBA00022827"/>
    </source>
</evidence>
<dbReference type="FunFam" id="3.50.50.60:FF:000159">
    <property type="entry name" value="Dimethylaniline monooxygenase [N-oxide-forming]"/>
    <property type="match status" value="1"/>
</dbReference>
<dbReference type="SUPFAM" id="SSF51905">
    <property type="entry name" value="FAD/NAD(P)-binding domain"/>
    <property type="match status" value="2"/>
</dbReference>
<proteinExistence type="inferred from homology"/>
<dbReference type="InterPro" id="IPR002253">
    <property type="entry name" value="Flavin_mOase_1"/>
</dbReference>
<keyword evidence="4 18" id="KW-0285">Flavoprotein</keyword>
<keyword evidence="22" id="KW-1185">Reference proteome</keyword>
<dbReference type="PANTHER" id="PTHR23023">
    <property type="entry name" value="DIMETHYLANILINE MONOOXYGENASE"/>
    <property type="match status" value="1"/>
</dbReference>
<evidence type="ECO:0000313" key="22">
    <source>
        <dbReference type="Proteomes" id="UP000593567"/>
    </source>
</evidence>
<evidence type="ECO:0000256" key="20">
    <source>
        <dbReference type="SAM" id="Phobius"/>
    </source>
</evidence>
<comment type="catalytic activity">
    <reaction evidence="17">
        <text>N,N-dimethylaniline + NADPH + O2 + H(+) = N,N-dimethylaniline N-oxide + NADP(+) + H2O</text>
        <dbReference type="Rhea" id="RHEA:24468"/>
        <dbReference type="ChEBI" id="CHEBI:15377"/>
        <dbReference type="ChEBI" id="CHEBI:15378"/>
        <dbReference type="ChEBI" id="CHEBI:15379"/>
        <dbReference type="ChEBI" id="CHEBI:16269"/>
        <dbReference type="ChEBI" id="CHEBI:17735"/>
        <dbReference type="ChEBI" id="CHEBI:57783"/>
        <dbReference type="ChEBI" id="CHEBI:58349"/>
        <dbReference type="EC" id="1.14.13.8"/>
    </reaction>
    <physiologicalReaction direction="left-to-right" evidence="17">
        <dbReference type="Rhea" id="RHEA:24469"/>
    </physiologicalReaction>
</comment>